<dbReference type="PANTHER" id="PTHR10953">
    <property type="entry name" value="UBIQUITIN-ACTIVATING ENZYME E1"/>
    <property type="match status" value="1"/>
</dbReference>
<feature type="domain" description="E2 binding" evidence="12">
    <location>
        <begin position="362"/>
        <end position="446"/>
    </location>
</feature>
<dbReference type="SUPFAM" id="SSF69572">
    <property type="entry name" value="Activating enzymes of the ubiquitin-like proteins"/>
    <property type="match status" value="1"/>
</dbReference>
<dbReference type="InterPro" id="IPR045886">
    <property type="entry name" value="ThiF/MoeB/HesA"/>
</dbReference>
<dbReference type="OrthoDB" id="5977743at2759"/>
<dbReference type="UniPathway" id="UPA00885"/>
<dbReference type="EMBL" id="LNIX01000015">
    <property type="protein sequence ID" value="OXA46370.1"/>
    <property type="molecule type" value="Genomic_DNA"/>
</dbReference>
<organism evidence="13 14">
    <name type="scientific">Folsomia candida</name>
    <name type="common">Springtail</name>
    <dbReference type="NCBI Taxonomy" id="158441"/>
    <lineage>
        <taxon>Eukaryota</taxon>
        <taxon>Metazoa</taxon>
        <taxon>Ecdysozoa</taxon>
        <taxon>Arthropoda</taxon>
        <taxon>Hexapoda</taxon>
        <taxon>Collembola</taxon>
        <taxon>Entomobryomorpha</taxon>
        <taxon>Isotomoidea</taxon>
        <taxon>Isotomidae</taxon>
        <taxon>Proisotominae</taxon>
        <taxon>Folsomia</taxon>
    </lineage>
</organism>
<dbReference type="OMA" id="PYLENYM"/>
<evidence type="ECO:0000256" key="5">
    <source>
        <dbReference type="ARBA" id="ARBA00022741"/>
    </source>
</evidence>
<evidence type="ECO:0000256" key="2">
    <source>
        <dbReference type="ARBA" id="ARBA00006310"/>
    </source>
</evidence>
<evidence type="ECO:0000256" key="11">
    <source>
        <dbReference type="SAM" id="MobiDB-lite"/>
    </source>
</evidence>
<dbReference type="AlphaFoldDB" id="A0A226DMM9"/>
<evidence type="ECO:0000313" key="14">
    <source>
        <dbReference type="Proteomes" id="UP000198287"/>
    </source>
</evidence>
<dbReference type="Proteomes" id="UP000198287">
    <property type="component" value="Unassembled WGS sequence"/>
</dbReference>
<evidence type="ECO:0000256" key="7">
    <source>
        <dbReference type="ARBA" id="ARBA00022840"/>
    </source>
</evidence>
<keyword evidence="5 10" id="KW-0547">Nucleotide-binding</keyword>
<dbReference type="Pfam" id="PF00899">
    <property type="entry name" value="ThiF"/>
    <property type="match status" value="1"/>
</dbReference>
<dbReference type="Pfam" id="PF08825">
    <property type="entry name" value="E2_bind"/>
    <property type="match status" value="1"/>
</dbReference>
<dbReference type="InterPro" id="IPR000594">
    <property type="entry name" value="ThiF_NAD_FAD-bd"/>
</dbReference>
<dbReference type="InterPro" id="IPR030468">
    <property type="entry name" value="Uba3_N"/>
</dbReference>
<dbReference type="GO" id="GO:0005524">
    <property type="term" value="F:ATP binding"/>
    <property type="evidence" value="ECO:0007669"/>
    <property type="project" value="UniProtKB-UniRule"/>
</dbReference>
<dbReference type="FunFam" id="1.10.10.520:FF:000001">
    <property type="entry name" value="NEDD8-activating enzyme E1 catalytic subunit"/>
    <property type="match status" value="1"/>
</dbReference>
<evidence type="ECO:0000256" key="10">
    <source>
        <dbReference type="RuleBase" id="RU368009"/>
    </source>
</evidence>
<sequence length="468" mass="51274">MATMDSDDNNSSSSLHGGSVGANPPDRFGHLRRVLERVGPFSPEGYEATPDILKFIHSCKVLVVGAGGLGCELVKNLALMGFQNMHIIDMDTIDLSNLNRQFLFRIGDVGQSKAEVAAAFINKRVQSANVTAYYSRIEDHDEDFYSSFHIIVCGLDSIVARRWLNNMVFSLLRYDDDGAVEPDSVIPIVDGGTEGFKGNARVICPGQTPCIECNLDLFPPQINYPLCTLASKPRLPEHCIEYVRLIQWGEEKPFEVPIDGDDPAHINWIYEKAVERASLYGIQGVTYRLTQGVVKHIIPAVASTNAVIAAACATEVLKIASSCCTPMDNFMNFSDSDGIYTYTYKAERREDCMACSNVPKVLEFAGEVRLGEVIEFLQESPTFQMKHPAVIASVGGRSKTLYMAMMSATHSNLEQKMKDLGIADRGEIVVSDATTPAARTFILQYKEAGAGVINNGTAETKISNNNSS</sequence>
<dbReference type="CDD" id="cd01488">
    <property type="entry name" value="Uba3_RUB"/>
    <property type="match status" value="1"/>
</dbReference>
<dbReference type="STRING" id="158441.A0A226DMM9"/>
<dbReference type="GO" id="GO:0005737">
    <property type="term" value="C:cytoplasm"/>
    <property type="evidence" value="ECO:0007669"/>
    <property type="project" value="TreeGrafter"/>
</dbReference>
<comment type="caution">
    <text evidence="13">The sequence shown here is derived from an EMBL/GenBank/DDBJ whole genome shotgun (WGS) entry which is preliminary data.</text>
</comment>
<dbReference type="InterPro" id="IPR014929">
    <property type="entry name" value="E2-binding"/>
</dbReference>
<comment type="similarity">
    <text evidence="2 10">Belongs to the ubiquitin-activating E1 family. UBA3 subfamily.</text>
</comment>
<accession>A0A226DMM9</accession>
<dbReference type="GO" id="GO:0045116">
    <property type="term" value="P:protein neddylation"/>
    <property type="evidence" value="ECO:0007669"/>
    <property type="project" value="UniProtKB-UniRule"/>
</dbReference>
<dbReference type="Gene3D" id="1.10.10.520">
    <property type="entry name" value="Ubiquitin activating enzymes (Uba3). Chain: B, domain 2"/>
    <property type="match status" value="1"/>
</dbReference>
<evidence type="ECO:0000256" key="8">
    <source>
        <dbReference type="ARBA" id="ARBA00023624"/>
    </source>
</evidence>
<comment type="pathway">
    <text evidence="1 10">Protein modification; protein neddylation.</text>
</comment>
<evidence type="ECO:0000256" key="1">
    <source>
        <dbReference type="ARBA" id="ARBA00005032"/>
    </source>
</evidence>
<evidence type="ECO:0000256" key="3">
    <source>
        <dbReference type="ARBA" id="ARBA00015203"/>
    </source>
</evidence>
<evidence type="ECO:0000259" key="12">
    <source>
        <dbReference type="SMART" id="SM01181"/>
    </source>
</evidence>
<evidence type="ECO:0000313" key="13">
    <source>
        <dbReference type="EMBL" id="OXA46370.1"/>
    </source>
</evidence>
<proteinExistence type="inferred from homology"/>
<gene>
    <name evidence="13" type="ORF">Fcan01_18771</name>
</gene>
<comment type="catalytic activity">
    <reaction evidence="9 10">
        <text>ATP + [NEDD8 protein] + [E1 NEDD8-activating enzyme]-L-cysteine = AMP + diphosphate + [E1 NEDD8-activating enzyme]-S-[NEDD8 protein]-yl-L-cysteine.</text>
        <dbReference type="EC" id="6.2.1.64"/>
    </reaction>
</comment>
<dbReference type="PANTHER" id="PTHR10953:SF6">
    <property type="entry name" value="NEDD8-ACTIVATING ENZYME E1 CATALYTIC SUBUNIT"/>
    <property type="match status" value="1"/>
</dbReference>
<dbReference type="GO" id="GO:0005634">
    <property type="term" value="C:nucleus"/>
    <property type="evidence" value="ECO:0007669"/>
    <property type="project" value="TreeGrafter"/>
</dbReference>
<dbReference type="Gene3D" id="3.10.290.20">
    <property type="entry name" value="Ubiquitin-like 2 activating enzyme e1b. Chain: B, domain 3"/>
    <property type="match status" value="1"/>
</dbReference>
<feature type="region of interest" description="Disordered" evidence="11">
    <location>
        <begin position="1"/>
        <end position="26"/>
    </location>
</feature>
<evidence type="ECO:0000256" key="4">
    <source>
        <dbReference type="ARBA" id="ARBA00022598"/>
    </source>
</evidence>
<dbReference type="GO" id="GO:0019781">
    <property type="term" value="F:NEDD8 activating enzyme activity"/>
    <property type="evidence" value="ECO:0007669"/>
    <property type="project" value="UniProtKB-UniRule"/>
</dbReference>
<keyword evidence="6 10" id="KW-0833">Ubl conjugation pathway</keyword>
<evidence type="ECO:0000256" key="9">
    <source>
        <dbReference type="ARBA" id="ARBA00024626"/>
    </source>
</evidence>
<dbReference type="EC" id="6.2.1.64" evidence="8 10"/>
<keyword evidence="4 10" id="KW-0436">Ligase</keyword>
<keyword evidence="14" id="KW-1185">Reference proteome</keyword>
<dbReference type="SMART" id="SM01181">
    <property type="entry name" value="E2_bind"/>
    <property type="match status" value="1"/>
</dbReference>
<comment type="function">
    <text evidence="10">Catalytic subunit of the dimeric E1 enzyme, which activates NEDD8.</text>
</comment>
<protein>
    <recommendedName>
        <fullName evidence="3 10">NEDD8-activating enzyme E1 catalytic subunit</fullName>
        <ecNumber evidence="8 10">6.2.1.64</ecNumber>
    </recommendedName>
</protein>
<dbReference type="InterPro" id="IPR023318">
    <property type="entry name" value="Ub_act_enz_dom_a_sf"/>
</dbReference>
<keyword evidence="7 10" id="KW-0067">ATP-binding</keyword>
<name>A0A226DMM9_FOLCA</name>
<dbReference type="Gene3D" id="3.40.50.720">
    <property type="entry name" value="NAD(P)-binding Rossmann-like Domain"/>
    <property type="match status" value="1"/>
</dbReference>
<evidence type="ECO:0000256" key="6">
    <source>
        <dbReference type="ARBA" id="ARBA00022786"/>
    </source>
</evidence>
<dbReference type="InterPro" id="IPR035985">
    <property type="entry name" value="Ubiquitin-activating_enz"/>
</dbReference>
<reference evidence="13 14" key="1">
    <citation type="submission" date="2015-12" db="EMBL/GenBank/DDBJ databases">
        <title>The genome of Folsomia candida.</title>
        <authorList>
            <person name="Faddeeva A."/>
            <person name="Derks M.F."/>
            <person name="Anvar Y."/>
            <person name="Smit S."/>
            <person name="Van Straalen N."/>
            <person name="Roelofs D."/>
        </authorList>
    </citation>
    <scope>NUCLEOTIDE SEQUENCE [LARGE SCALE GENOMIC DNA]</scope>
    <source>
        <strain evidence="13 14">VU population</strain>
        <tissue evidence="13">Whole body</tissue>
    </source>
</reference>